<dbReference type="RefSeq" id="WP_181552241.1">
    <property type="nucleotide sequence ID" value="NZ_JACDUS010000011.1"/>
</dbReference>
<gene>
    <name evidence="5" type="ORF">HNR65_002962</name>
</gene>
<feature type="domain" description="Ketosynthase family 3 (KS3)" evidence="4">
    <location>
        <begin position="1"/>
        <end position="373"/>
    </location>
</feature>
<reference evidence="5 6" key="1">
    <citation type="submission" date="2020-07" db="EMBL/GenBank/DDBJ databases">
        <title>Genomic Encyclopedia of Type Strains, Phase IV (KMG-IV): sequencing the most valuable type-strain genomes for metagenomic binning, comparative biology and taxonomic classification.</title>
        <authorList>
            <person name="Goeker M."/>
        </authorList>
    </citation>
    <scope>NUCLEOTIDE SEQUENCE [LARGE SCALE GENOMIC DNA]</scope>
    <source>
        <strain evidence="5 6">DSM 17721</strain>
    </source>
</reference>
<dbReference type="InterPro" id="IPR020841">
    <property type="entry name" value="PKS_Beta-ketoAc_synthase_dom"/>
</dbReference>
<dbReference type="InterPro" id="IPR014030">
    <property type="entry name" value="Ketoacyl_synth_N"/>
</dbReference>
<dbReference type="GO" id="GO:0004315">
    <property type="term" value="F:3-oxoacyl-[acyl-carrier-protein] synthase activity"/>
    <property type="evidence" value="ECO:0007669"/>
    <property type="project" value="UniProtKB-EC"/>
</dbReference>
<keyword evidence="5" id="KW-0012">Acyltransferase</keyword>
<dbReference type="SUPFAM" id="SSF53901">
    <property type="entry name" value="Thiolase-like"/>
    <property type="match status" value="3"/>
</dbReference>
<evidence type="ECO:0000259" key="4">
    <source>
        <dbReference type="PROSITE" id="PS52004"/>
    </source>
</evidence>
<dbReference type="Pfam" id="PF02801">
    <property type="entry name" value="Ketoacyl-synt_C"/>
    <property type="match status" value="1"/>
</dbReference>
<dbReference type="EC" id="2.3.1.41" evidence="5"/>
<dbReference type="InterPro" id="IPR014031">
    <property type="entry name" value="Ketoacyl_synth_C"/>
</dbReference>
<dbReference type="AlphaFoldDB" id="A0A7W0CBF2"/>
<dbReference type="SMART" id="SM00825">
    <property type="entry name" value="PKS_KS"/>
    <property type="match status" value="1"/>
</dbReference>
<dbReference type="InterPro" id="IPR018201">
    <property type="entry name" value="Ketoacyl_synth_AS"/>
</dbReference>
<evidence type="ECO:0000313" key="5">
    <source>
        <dbReference type="EMBL" id="MBA2882608.1"/>
    </source>
</evidence>
<dbReference type="EC" id="2.3.1.179" evidence="5"/>
<protein>
    <submittedName>
        <fullName evidence="5">3-oxoacyl-[acyl-carrier-protein] synthase-1/3-oxoacyl-[acyl-carrier-protein] synthase II</fullName>
        <ecNumber evidence="5">2.3.1.179</ecNumber>
        <ecNumber evidence="5">2.3.1.41</ecNumber>
    </submittedName>
</protein>
<proteinExistence type="inferred from homology"/>
<dbReference type="CDD" id="cd00834">
    <property type="entry name" value="KAS_I_II"/>
    <property type="match status" value="1"/>
</dbReference>
<dbReference type="Gene3D" id="3.40.47.10">
    <property type="match status" value="2"/>
</dbReference>
<dbReference type="GO" id="GO:0006633">
    <property type="term" value="P:fatty acid biosynthetic process"/>
    <property type="evidence" value="ECO:0007669"/>
    <property type="project" value="InterPro"/>
</dbReference>
<evidence type="ECO:0000256" key="2">
    <source>
        <dbReference type="ARBA" id="ARBA00022679"/>
    </source>
</evidence>
<comment type="caution">
    <text evidence="5">The sequence shown here is derived from an EMBL/GenBank/DDBJ whole genome shotgun (WGS) entry which is preliminary data.</text>
</comment>
<evidence type="ECO:0000256" key="1">
    <source>
        <dbReference type="ARBA" id="ARBA00008467"/>
    </source>
</evidence>
<dbReference type="InterPro" id="IPR016039">
    <property type="entry name" value="Thiolase-like"/>
</dbReference>
<comment type="similarity">
    <text evidence="1 3">Belongs to the thiolase-like superfamily. Beta-ketoacyl-ACP synthases family.</text>
</comment>
<dbReference type="EMBL" id="JACDUS010000011">
    <property type="protein sequence ID" value="MBA2882608.1"/>
    <property type="molecule type" value="Genomic_DNA"/>
</dbReference>
<sequence>MTGIYITGIAMITPMGDTGQTMAALEENRICAAPLTLFSHPDPPVAGQVSMDLPVIDAGRTHALTDAAVRQIMDQCPGEVPDAVVMGVTTGGMPESEVLIKNQVTDPRAYADHGLDTVARHAAGLCGCTGPVLTVSTACSSGAAAIALAARMICSGMAQTVLAGGADALCRLTCHGFAALQLIDPEGSRPFDANRKGMHLSEAASLVLLKGGQTPPKNAVAQILGAGLSCDAHHATSPHPEGLGAARAIKAALKDAGLGSEDIDYINLHGTGTIGNDAAEARAVHAVFGDNPPALSSIKGACGHSLAAAGAMEAGICARSAADGFLPANAGMRTPDPDLDIHPLTRPQHRKINTVLSNSFGFGGNNAALVIGGIRSDIRKNPGHFTEYPDAMGVLTGVCVTGAGDTEASLQAFYNNLSCAGVLSGKDLSAGLDPKAVRRLKRLSRMAVNMAGQAVCRTNMENQISDLFFGTGWGALTETHDFLTRLFANQEQLSSPMDFAGSVHNAPAGQAALMLGARGANMTLTGQDDAFEQALIAARLMAKNQGPCLVMGADEAHDPLVRLFDPSSALAATPADGGGGLMLTSANTGIGIGRVLVLGSGDPAETASALVEKLGGAKAAAERIGVIFAGMPAARADFSRQVINAFCQAIDIDLPMVDYRKYTGEFATASAAAAGIAAGSMEKGFLPAGPAGDTKIDLRSRGILMINAGKTVTAVEMVHT</sequence>
<accession>A0A7W0CBF2</accession>
<dbReference type="PROSITE" id="PS52004">
    <property type="entry name" value="KS3_2"/>
    <property type="match status" value="1"/>
</dbReference>
<dbReference type="Pfam" id="PF13723">
    <property type="entry name" value="Ketoacyl-synt_2"/>
    <property type="match status" value="1"/>
</dbReference>
<organism evidence="5 6">
    <name type="scientific">Desulfosalsimonas propionicica</name>
    <dbReference type="NCBI Taxonomy" id="332175"/>
    <lineage>
        <taxon>Bacteria</taxon>
        <taxon>Pseudomonadati</taxon>
        <taxon>Thermodesulfobacteriota</taxon>
        <taxon>Desulfobacteria</taxon>
        <taxon>Desulfobacterales</taxon>
        <taxon>Desulfosalsimonadaceae</taxon>
        <taxon>Desulfosalsimonas</taxon>
    </lineage>
</organism>
<dbReference type="InterPro" id="IPR000794">
    <property type="entry name" value="Beta-ketoacyl_synthase"/>
</dbReference>
<name>A0A7W0CBF2_9BACT</name>
<dbReference type="PANTHER" id="PTHR11712">
    <property type="entry name" value="POLYKETIDE SYNTHASE-RELATED"/>
    <property type="match status" value="1"/>
</dbReference>
<keyword evidence="2 3" id="KW-0808">Transferase</keyword>
<evidence type="ECO:0000313" key="6">
    <source>
        <dbReference type="Proteomes" id="UP000525298"/>
    </source>
</evidence>
<dbReference type="PROSITE" id="PS00606">
    <property type="entry name" value="KS3_1"/>
    <property type="match status" value="1"/>
</dbReference>
<dbReference type="GO" id="GO:0005829">
    <property type="term" value="C:cytosol"/>
    <property type="evidence" value="ECO:0007669"/>
    <property type="project" value="TreeGrafter"/>
</dbReference>
<dbReference type="PANTHER" id="PTHR11712:SF320">
    <property type="entry name" value="BETA-KETOACYL SYNTHASE"/>
    <property type="match status" value="1"/>
</dbReference>
<dbReference type="Pfam" id="PF00109">
    <property type="entry name" value="ketoacyl-synt"/>
    <property type="match status" value="1"/>
</dbReference>
<evidence type="ECO:0000256" key="3">
    <source>
        <dbReference type="RuleBase" id="RU003694"/>
    </source>
</evidence>
<dbReference type="Proteomes" id="UP000525298">
    <property type="component" value="Unassembled WGS sequence"/>
</dbReference>
<keyword evidence="6" id="KW-1185">Reference proteome</keyword>